<accession>A0A183U367</accession>
<gene>
    <name evidence="1" type="ORF">TCNE_LOCUS2937</name>
</gene>
<evidence type="ECO:0000313" key="1">
    <source>
        <dbReference type="EMBL" id="VDM28654.1"/>
    </source>
</evidence>
<sequence>MEGNPQTTRRELILEIQQFLNNKQDAKRLGSPPSVLQPEVNAVDSKKDHTRDQLSPCLRCGGSHWAKDCYFINKTCHNCKLVGHKKGYCKSFANKKKQNLKKRRTTNNVVVIACNGTDVAPVSRIRRKVQINGARHTLEPTSPC</sequence>
<dbReference type="EMBL" id="UYWY01003326">
    <property type="protein sequence ID" value="VDM28654.1"/>
    <property type="molecule type" value="Genomic_DNA"/>
</dbReference>
<reference evidence="1 2" key="2">
    <citation type="submission" date="2018-11" db="EMBL/GenBank/DDBJ databases">
        <authorList>
            <consortium name="Pathogen Informatics"/>
        </authorList>
    </citation>
    <scope>NUCLEOTIDE SEQUENCE [LARGE SCALE GENOMIC DNA]</scope>
</reference>
<proteinExistence type="predicted"/>
<dbReference type="AlphaFoldDB" id="A0A183U367"/>
<dbReference type="WBParaSite" id="TCNE_0000293701-mRNA-1">
    <property type="protein sequence ID" value="TCNE_0000293701-mRNA-1"/>
    <property type="gene ID" value="TCNE_0000293701"/>
</dbReference>
<evidence type="ECO:0000313" key="3">
    <source>
        <dbReference type="WBParaSite" id="TCNE_0000293701-mRNA-1"/>
    </source>
</evidence>
<dbReference type="Proteomes" id="UP000050794">
    <property type="component" value="Unassembled WGS sequence"/>
</dbReference>
<name>A0A183U367_TOXCA</name>
<evidence type="ECO:0000313" key="2">
    <source>
        <dbReference type="Proteomes" id="UP000050794"/>
    </source>
</evidence>
<organism evidence="2 3">
    <name type="scientific">Toxocara canis</name>
    <name type="common">Canine roundworm</name>
    <dbReference type="NCBI Taxonomy" id="6265"/>
    <lineage>
        <taxon>Eukaryota</taxon>
        <taxon>Metazoa</taxon>
        <taxon>Ecdysozoa</taxon>
        <taxon>Nematoda</taxon>
        <taxon>Chromadorea</taxon>
        <taxon>Rhabditida</taxon>
        <taxon>Spirurina</taxon>
        <taxon>Ascaridomorpha</taxon>
        <taxon>Ascaridoidea</taxon>
        <taxon>Toxocaridae</taxon>
        <taxon>Toxocara</taxon>
    </lineage>
</organism>
<protein>
    <submittedName>
        <fullName evidence="3">Gag-pol polyprotein</fullName>
    </submittedName>
</protein>
<reference evidence="3" key="1">
    <citation type="submission" date="2016-06" db="UniProtKB">
        <authorList>
            <consortium name="WormBaseParasite"/>
        </authorList>
    </citation>
    <scope>IDENTIFICATION</scope>
</reference>
<keyword evidence="2" id="KW-1185">Reference proteome</keyword>